<sequence length="472" mass="50707">MINPKHFSQILAIAAISQAPFFCYGFTSSSPGPLALKYRTTLVPRPLPSPIVAPTTKHAVFRKALMTLDSKINDEESVPVEALAEDKSEITDVVETQHDSDKNPFQEYLASIIPAHKNLAVSFMTLLIILSTMIFNPLRANAVPSGGRVGGSFGGSRRSSSAPSTRMYSSPSSTYSRGFSSGYSSGYYSRPNVVIAPPSPFFAPRPFFSPFWAPSYYGGPGVTVVSRGPNLFSFFALGGMLLFSSFVWSSMSSGLSSIGESGFGTRTVAATDSALGDGVSVVKLSVAMNVPNRDDPNSILSVIDRLSRTAKTDSRMGVSNLMSQVSLELLRRKDSIVAASSSYKKVKDPTKAQREFNTLSVKERSKFEKETISRYGGVDYGSKVSGASSSPNDTHKATMAVVTLLLSIDGDSTQVPKIRSASDVASALSRIASDVKVGECLRSAEILWTPEERSDVLSTRDILADYPDLATI</sequence>
<proteinExistence type="predicted"/>
<dbReference type="PANTHER" id="PTHR33975:SF2">
    <property type="entry name" value="MYELIN-ASSOCIATED OLIGODENDROCYTE BASIC PROTEIN"/>
    <property type="match status" value="1"/>
</dbReference>
<reference evidence="2" key="1">
    <citation type="submission" date="2021-01" db="EMBL/GenBank/DDBJ databases">
        <authorList>
            <person name="Corre E."/>
            <person name="Pelletier E."/>
            <person name="Niang G."/>
            <person name="Scheremetjew M."/>
            <person name="Finn R."/>
            <person name="Kale V."/>
            <person name="Holt S."/>
            <person name="Cochrane G."/>
            <person name="Meng A."/>
            <person name="Brown T."/>
            <person name="Cohen L."/>
        </authorList>
    </citation>
    <scope>NUCLEOTIDE SEQUENCE</scope>
    <source>
        <strain evidence="2">CCMP826</strain>
    </source>
</reference>
<evidence type="ECO:0000256" key="1">
    <source>
        <dbReference type="SAM" id="MobiDB-lite"/>
    </source>
</evidence>
<organism evidence="2">
    <name type="scientific">Helicotheca tamesis</name>
    <dbReference type="NCBI Taxonomy" id="374047"/>
    <lineage>
        <taxon>Eukaryota</taxon>
        <taxon>Sar</taxon>
        <taxon>Stramenopiles</taxon>
        <taxon>Ochrophyta</taxon>
        <taxon>Bacillariophyta</taxon>
        <taxon>Mediophyceae</taxon>
        <taxon>Lithodesmiophycidae</taxon>
        <taxon>Lithodesmiales</taxon>
        <taxon>Lithodesmiaceae</taxon>
        <taxon>Helicotheca</taxon>
    </lineage>
</organism>
<accession>A0A7S2IDZ6</accession>
<name>A0A7S2IDZ6_9STRA</name>
<dbReference type="EMBL" id="HBGV01018777">
    <property type="protein sequence ID" value="CAD9516805.1"/>
    <property type="molecule type" value="Transcribed_RNA"/>
</dbReference>
<dbReference type="PANTHER" id="PTHR33975">
    <property type="entry name" value="MYELIN-ASSOCIATED OLIGODENDROCYTE BASIC PROTEIN"/>
    <property type="match status" value="1"/>
</dbReference>
<feature type="region of interest" description="Disordered" evidence="1">
    <location>
        <begin position="149"/>
        <end position="176"/>
    </location>
</feature>
<protein>
    <submittedName>
        <fullName evidence="2">Uncharacterized protein</fullName>
    </submittedName>
</protein>
<feature type="compositionally biased region" description="Low complexity" evidence="1">
    <location>
        <begin position="155"/>
        <end position="176"/>
    </location>
</feature>
<dbReference type="InterPro" id="IPR010903">
    <property type="entry name" value="DUF1517"/>
</dbReference>
<evidence type="ECO:0000313" key="2">
    <source>
        <dbReference type="EMBL" id="CAD9516805.1"/>
    </source>
</evidence>
<dbReference type="AlphaFoldDB" id="A0A7S2IDZ6"/>
<dbReference type="InterPro" id="IPR053023">
    <property type="entry name" value="FLAP_modulator"/>
</dbReference>
<gene>
    <name evidence="2" type="ORF">HTAM1171_LOCUS11618</name>
</gene>
<dbReference type="Pfam" id="PF07466">
    <property type="entry name" value="DUF1517"/>
    <property type="match status" value="1"/>
</dbReference>